<keyword evidence="1" id="KW-0479">Metal-binding</keyword>
<keyword evidence="2" id="KW-0175">Coiled coil</keyword>
<evidence type="ECO:0000256" key="2">
    <source>
        <dbReference type="SAM" id="Coils"/>
    </source>
</evidence>
<keyword evidence="1" id="KW-0863">Zinc-finger</keyword>
<evidence type="ECO:0000313" key="5">
    <source>
        <dbReference type="Proteomes" id="UP000799770"/>
    </source>
</evidence>
<gene>
    <name evidence="4" type="ORF">BDV96DRAFT_201463</name>
</gene>
<protein>
    <recommendedName>
        <fullName evidence="3">RING-type domain-containing protein</fullName>
    </recommendedName>
</protein>
<reference evidence="4" key="1">
    <citation type="journal article" date="2020" name="Stud. Mycol.">
        <title>101 Dothideomycetes genomes: a test case for predicting lifestyles and emergence of pathogens.</title>
        <authorList>
            <person name="Haridas S."/>
            <person name="Albert R."/>
            <person name="Binder M."/>
            <person name="Bloem J."/>
            <person name="Labutti K."/>
            <person name="Salamov A."/>
            <person name="Andreopoulos B."/>
            <person name="Baker S."/>
            <person name="Barry K."/>
            <person name="Bills G."/>
            <person name="Bluhm B."/>
            <person name="Cannon C."/>
            <person name="Castanera R."/>
            <person name="Culley D."/>
            <person name="Daum C."/>
            <person name="Ezra D."/>
            <person name="Gonzalez J."/>
            <person name="Henrissat B."/>
            <person name="Kuo A."/>
            <person name="Liang C."/>
            <person name="Lipzen A."/>
            <person name="Lutzoni F."/>
            <person name="Magnuson J."/>
            <person name="Mondo S."/>
            <person name="Nolan M."/>
            <person name="Ohm R."/>
            <person name="Pangilinan J."/>
            <person name="Park H.-J."/>
            <person name="Ramirez L."/>
            <person name="Alfaro M."/>
            <person name="Sun H."/>
            <person name="Tritt A."/>
            <person name="Yoshinaga Y."/>
            <person name="Zwiers L.-H."/>
            <person name="Turgeon B."/>
            <person name="Goodwin S."/>
            <person name="Spatafora J."/>
            <person name="Crous P."/>
            <person name="Grigoriev I."/>
        </authorList>
    </citation>
    <scope>NUCLEOTIDE SEQUENCE</scope>
    <source>
        <strain evidence="4">CBS 627.86</strain>
    </source>
</reference>
<dbReference type="Proteomes" id="UP000799770">
    <property type="component" value="Unassembled WGS sequence"/>
</dbReference>
<keyword evidence="1" id="KW-0862">Zinc</keyword>
<dbReference type="AlphaFoldDB" id="A0A6A5YV32"/>
<evidence type="ECO:0000313" key="4">
    <source>
        <dbReference type="EMBL" id="KAF2110397.1"/>
    </source>
</evidence>
<sequence>MERSIPLFKNRTIFFKRGIADILEPTQEEKCSICRWYLAESPMTPCHIDDGIIVSQVPAAGPEYPRQTSSNQTQRFNDVDDSETVIAIRICEHMYHKGCLASVLTEEGNGGESSCPLCRVQLYRGTGIEDRTASMVEKLDDLIQSVEELEAERRRWVRLTRGFKIPTDGATNNFNKEGDPAPSTGSTFEQLKEKTAEMKEKIWQTVTRARALVEEMLRKVKTAGFNPLWPFGDIKSCLEEGWSEELGRKIRRDLIGTRILLHDTLREYLRSLTK</sequence>
<evidence type="ECO:0000256" key="1">
    <source>
        <dbReference type="PROSITE-ProRule" id="PRU00175"/>
    </source>
</evidence>
<name>A0A6A5YV32_9PLEO</name>
<feature type="domain" description="RING-type" evidence="3">
    <location>
        <begin position="31"/>
        <end position="119"/>
    </location>
</feature>
<dbReference type="InterPro" id="IPR001841">
    <property type="entry name" value="Znf_RING"/>
</dbReference>
<dbReference type="GO" id="GO:0008270">
    <property type="term" value="F:zinc ion binding"/>
    <property type="evidence" value="ECO:0007669"/>
    <property type="project" value="UniProtKB-KW"/>
</dbReference>
<dbReference type="Gene3D" id="3.30.40.10">
    <property type="entry name" value="Zinc/RING finger domain, C3HC4 (zinc finger)"/>
    <property type="match status" value="1"/>
</dbReference>
<dbReference type="SUPFAM" id="SSF57850">
    <property type="entry name" value="RING/U-box"/>
    <property type="match status" value="1"/>
</dbReference>
<keyword evidence="5" id="KW-1185">Reference proteome</keyword>
<feature type="coiled-coil region" evidence="2">
    <location>
        <begin position="132"/>
        <end position="159"/>
    </location>
</feature>
<dbReference type="PROSITE" id="PS50089">
    <property type="entry name" value="ZF_RING_2"/>
    <property type="match status" value="1"/>
</dbReference>
<dbReference type="OrthoDB" id="3801318at2759"/>
<organism evidence="4 5">
    <name type="scientific">Lophiotrema nucula</name>
    <dbReference type="NCBI Taxonomy" id="690887"/>
    <lineage>
        <taxon>Eukaryota</taxon>
        <taxon>Fungi</taxon>
        <taxon>Dikarya</taxon>
        <taxon>Ascomycota</taxon>
        <taxon>Pezizomycotina</taxon>
        <taxon>Dothideomycetes</taxon>
        <taxon>Pleosporomycetidae</taxon>
        <taxon>Pleosporales</taxon>
        <taxon>Lophiotremataceae</taxon>
        <taxon>Lophiotrema</taxon>
    </lineage>
</organism>
<proteinExistence type="predicted"/>
<evidence type="ECO:0000259" key="3">
    <source>
        <dbReference type="PROSITE" id="PS50089"/>
    </source>
</evidence>
<accession>A0A6A5YV32</accession>
<dbReference type="EMBL" id="ML977338">
    <property type="protein sequence ID" value="KAF2110397.1"/>
    <property type="molecule type" value="Genomic_DNA"/>
</dbReference>
<dbReference type="InterPro" id="IPR013083">
    <property type="entry name" value="Znf_RING/FYVE/PHD"/>
</dbReference>